<organism evidence="7 8">
    <name type="scientific">Rhizoctonia solani</name>
    <dbReference type="NCBI Taxonomy" id="456999"/>
    <lineage>
        <taxon>Eukaryota</taxon>
        <taxon>Fungi</taxon>
        <taxon>Dikarya</taxon>
        <taxon>Basidiomycota</taxon>
        <taxon>Agaricomycotina</taxon>
        <taxon>Agaricomycetes</taxon>
        <taxon>Cantharellales</taxon>
        <taxon>Ceratobasidiaceae</taxon>
        <taxon>Rhizoctonia</taxon>
    </lineage>
</organism>
<dbReference type="SUPFAM" id="SSF103473">
    <property type="entry name" value="MFS general substrate transporter"/>
    <property type="match status" value="1"/>
</dbReference>
<dbReference type="Proteomes" id="UP000663853">
    <property type="component" value="Unassembled WGS sequence"/>
</dbReference>
<feature type="transmembrane region" description="Helical" evidence="5">
    <location>
        <begin position="491"/>
        <end position="509"/>
    </location>
</feature>
<feature type="domain" description="Major facilitator superfamily (MFS) profile" evidence="6">
    <location>
        <begin position="98"/>
        <end position="547"/>
    </location>
</feature>
<dbReference type="PANTHER" id="PTHR23502:SF139">
    <property type="entry name" value="MAJOR FACILITATOR SUPERFAMILY (MFS) PROFILE DOMAIN-CONTAINING PROTEIN-RELATED"/>
    <property type="match status" value="1"/>
</dbReference>
<gene>
    <name evidence="7" type="ORF">RDB_LOCUS151865</name>
</gene>
<evidence type="ECO:0000259" key="6">
    <source>
        <dbReference type="PROSITE" id="PS50850"/>
    </source>
</evidence>
<keyword evidence="2 5" id="KW-0812">Transmembrane</keyword>
<evidence type="ECO:0000313" key="7">
    <source>
        <dbReference type="EMBL" id="CAE6522640.1"/>
    </source>
</evidence>
<feature type="transmembrane region" description="Helical" evidence="5">
    <location>
        <begin position="455"/>
        <end position="479"/>
    </location>
</feature>
<feature type="transmembrane region" description="Helical" evidence="5">
    <location>
        <begin position="239"/>
        <end position="261"/>
    </location>
</feature>
<accession>A0A8H3HJU0</accession>
<protein>
    <recommendedName>
        <fullName evidence="6">Major facilitator superfamily (MFS) profile domain-containing protein</fullName>
    </recommendedName>
</protein>
<dbReference type="InterPro" id="IPR011701">
    <property type="entry name" value="MFS"/>
</dbReference>
<evidence type="ECO:0000256" key="1">
    <source>
        <dbReference type="ARBA" id="ARBA00004141"/>
    </source>
</evidence>
<keyword evidence="4 5" id="KW-0472">Membrane</keyword>
<dbReference type="Gene3D" id="1.20.1250.20">
    <property type="entry name" value="MFS general substrate transporter like domains"/>
    <property type="match status" value="1"/>
</dbReference>
<sequence>MINTVTGMAEAGSRVATMAIAELDPPPAFDIEAENLQQATCSKDSKDALPDVAQDQGIQEIAGMTASPTLIKSDEDLRNVNGALSDPTLWPKWKKRRVLFIVCAYYFLFTFITTVTVPTFNDLQTYFVISYEQVTYTVAVPALALAVSPFFWTPMAEALGRRTVMVLGCLVATLASLGVALETTYKGYMVFRFLQGWGVGPASTVGLQMLGELHRSQEMIPAKPLGEDIYLEHERGQKVGYWCLSIDIGLLFGPLIGGFAALASWNFPNWLTVIIFGVLLLIMLIFLPETAGYPIQPPQYSAQPPPVSSLPTAPTKALPWLNFRTLLTRPKPWDSTFHFFRLFAFPNIAITIIFYCWTWYWFILCVITMLPGAYPDYNPQVQGLLFLGFIVGTLISEMLFSGGLSDYLVRRAMQKANGERVPEKRLLLYFPAAILTTIGLVLFGCTVQLNWHWFIAQIATFLIGTGIQIGNTTSISYVVDVYPQHVMDVTLFYTFHLNLSAFASPFFIVPWIERIGWAWCFGVQGAIVTASCLIFAPFLYMYGRWLRDWKGPIPWGNTQTS</sequence>
<dbReference type="PROSITE" id="PS50850">
    <property type="entry name" value="MFS"/>
    <property type="match status" value="1"/>
</dbReference>
<feature type="transmembrane region" description="Helical" evidence="5">
    <location>
        <begin position="98"/>
        <end position="121"/>
    </location>
</feature>
<evidence type="ECO:0000256" key="3">
    <source>
        <dbReference type="ARBA" id="ARBA00022989"/>
    </source>
</evidence>
<evidence type="ECO:0000256" key="4">
    <source>
        <dbReference type="ARBA" id="ARBA00023136"/>
    </source>
</evidence>
<feature type="transmembrane region" description="Helical" evidence="5">
    <location>
        <begin position="267"/>
        <end position="287"/>
    </location>
</feature>
<feature type="transmembrane region" description="Helical" evidence="5">
    <location>
        <begin position="426"/>
        <end position="449"/>
    </location>
</feature>
<name>A0A8H3HJU0_9AGAM</name>
<feature type="transmembrane region" description="Helical" evidence="5">
    <location>
        <begin position="339"/>
        <end position="363"/>
    </location>
</feature>
<dbReference type="GO" id="GO:0005886">
    <property type="term" value="C:plasma membrane"/>
    <property type="evidence" value="ECO:0007669"/>
    <property type="project" value="TreeGrafter"/>
</dbReference>
<dbReference type="EMBL" id="CAJMXA010003888">
    <property type="protein sequence ID" value="CAE6522640.1"/>
    <property type="molecule type" value="Genomic_DNA"/>
</dbReference>
<proteinExistence type="predicted"/>
<feature type="transmembrane region" description="Helical" evidence="5">
    <location>
        <begin position="383"/>
        <end position="405"/>
    </location>
</feature>
<keyword evidence="3 5" id="KW-1133">Transmembrane helix</keyword>
<dbReference type="InterPro" id="IPR020846">
    <property type="entry name" value="MFS_dom"/>
</dbReference>
<comment type="caution">
    <text evidence="7">The sequence shown here is derived from an EMBL/GenBank/DDBJ whole genome shotgun (WGS) entry which is preliminary data.</text>
</comment>
<dbReference type="GO" id="GO:0022857">
    <property type="term" value="F:transmembrane transporter activity"/>
    <property type="evidence" value="ECO:0007669"/>
    <property type="project" value="InterPro"/>
</dbReference>
<evidence type="ECO:0000256" key="2">
    <source>
        <dbReference type="ARBA" id="ARBA00022692"/>
    </source>
</evidence>
<dbReference type="PANTHER" id="PTHR23502">
    <property type="entry name" value="MAJOR FACILITATOR SUPERFAMILY"/>
    <property type="match status" value="1"/>
</dbReference>
<dbReference type="AlphaFoldDB" id="A0A8H3HJU0"/>
<feature type="transmembrane region" description="Helical" evidence="5">
    <location>
        <begin position="515"/>
        <end position="540"/>
    </location>
</feature>
<comment type="subcellular location">
    <subcellularLocation>
        <location evidence="1">Membrane</location>
        <topology evidence="1">Multi-pass membrane protein</topology>
    </subcellularLocation>
</comment>
<dbReference type="InterPro" id="IPR036259">
    <property type="entry name" value="MFS_trans_sf"/>
</dbReference>
<evidence type="ECO:0000313" key="8">
    <source>
        <dbReference type="Proteomes" id="UP000663853"/>
    </source>
</evidence>
<feature type="transmembrane region" description="Helical" evidence="5">
    <location>
        <begin position="164"/>
        <end position="181"/>
    </location>
</feature>
<reference evidence="7" key="1">
    <citation type="submission" date="2021-01" db="EMBL/GenBank/DDBJ databases">
        <authorList>
            <person name="Kaushik A."/>
        </authorList>
    </citation>
    <scope>NUCLEOTIDE SEQUENCE</scope>
    <source>
        <strain evidence="7">AG6-10EEA</strain>
    </source>
</reference>
<dbReference type="Pfam" id="PF07690">
    <property type="entry name" value="MFS_1"/>
    <property type="match status" value="1"/>
</dbReference>
<evidence type="ECO:0000256" key="5">
    <source>
        <dbReference type="SAM" id="Phobius"/>
    </source>
</evidence>
<feature type="transmembrane region" description="Helical" evidence="5">
    <location>
        <begin position="133"/>
        <end position="152"/>
    </location>
</feature>